<dbReference type="InterPro" id="IPR004360">
    <property type="entry name" value="Glyas_Fos-R_dOase_dom"/>
</dbReference>
<organism evidence="2">
    <name type="scientific">uncultured Thermomicrobiales bacterium</name>
    <dbReference type="NCBI Taxonomy" id="1645740"/>
    <lineage>
        <taxon>Bacteria</taxon>
        <taxon>Pseudomonadati</taxon>
        <taxon>Thermomicrobiota</taxon>
        <taxon>Thermomicrobia</taxon>
        <taxon>Thermomicrobiales</taxon>
        <taxon>environmental samples</taxon>
    </lineage>
</organism>
<feature type="domain" description="VOC" evidence="1">
    <location>
        <begin position="14"/>
        <end position="128"/>
    </location>
</feature>
<sequence length="130" mass="14853">MIASMTDPVVDRWSLGQVTLPARDLDRAVAFYRDMLAMPFLFQTPNLAFFDCDGVRLLLGLPERPEDTHPGSILYFRVGDLRVAYDDLRSRGVAFIDEPHLIAKMPDHELWMTFFTDSEGNTLSLMSEVR</sequence>
<dbReference type="InterPro" id="IPR029068">
    <property type="entry name" value="Glyas_Bleomycin-R_OHBP_Dase"/>
</dbReference>
<dbReference type="Gene3D" id="3.10.180.10">
    <property type="entry name" value="2,3-Dihydroxybiphenyl 1,2-Dioxygenase, domain 1"/>
    <property type="match status" value="1"/>
</dbReference>
<evidence type="ECO:0000259" key="1">
    <source>
        <dbReference type="PROSITE" id="PS51819"/>
    </source>
</evidence>
<name>A0A6J4VX74_9BACT</name>
<dbReference type="AlphaFoldDB" id="A0A6J4VX74"/>
<dbReference type="EMBL" id="CADCWN010000353">
    <property type="protein sequence ID" value="CAA9588651.1"/>
    <property type="molecule type" value="Genomic_DNA"/>
</dbReference>
<dbReference type="SUPFAM" id="SSF54593">
    <property type="entry name" value="Glyoxalase/Bleomycin resistance protein/Dihydroxybiphenyl dioxygenase"/>
    <property type="match status" value="1"/>
</dbReference>
<gene>
    <name evidence="2" type="ORF">AVDCRST_MAG18-4425</name>
</gene>
<dbReference type="Pfam" id="PF00903">
    <property type="entry name" value="Glyoxalase"/>
    <property type="match status" value="1"/>
</dbReference>
<dbReference type="PROSITE" id="PS51819">
    <property type="entry name" value="VOC"/>
    <property type="match status" value="1"/>
</dbReference>
<proteinExistence type="predicted"/>
<dbReference type="InterPro" id="IPR037523">
    <property type="entry name" value="VOC_core"/>
</dbReference>
<accession>A0A6J4VX74</accession>
<reference evidence="2" key="1">
    <citation type="submission" date="2020-02" db="EMBL/GenBank/DDBJ databases">
        <authorList>
            <person name="Meier V. D."/>
        </authorList>
    </citation>
    <scope>NUCLEOTIDE SEQUENCE</scope>
    <source>
        <strain evidence="2">AVDCRST_MAG18</strain>
    </source>
</reference>
<protein>
    <recommendedName>
        <fullName evidence="1">VOC domain-containing protein</fullName>
    </recommendedName>
</protein>
<evidence type="ECO:0000313" key="2">
    <source>
        <dbReference type="EMBL" id="CAA9588651.1"/>
    </source>
</evidence>